<dbReference type="GO" id="GO:0016491">
    <property type="term" value="F:oxidoreductase activity"/>
    <property type="evidence" value="ECO:0007669"/>
    <property type="project" value="InterPro"/>
</dbReference>
<dbReference type="RefSeq" id="XP_024321758.1">
    <property type="nucleotide sequence ID" value="XM_024470240.1"/>
</dbReference>
<dbReference type="SUPFAM" id="SSF50129">
    <property type="entry name" value="GroES-like"/>
    <property type="match status" value="1"/>
</dbReference>
<dbReference type="InterPro" id="IPR052711">
    <property type="entry name" value="Zinc_ADH-like"/>
</dbReference>
<dbReference type="Pfam" id="PF08240">
    <property type="entry name" value="ADH_N"/>
    <property type="match status" value="1"/>
</dbReference>
<dbReference type="EC" id="1.14.99.56" evidence="1"/>
<dbReference type="GO" id="GO:0030245">
    <property type="term" value="P:cellulose catabolic process"/>
    <property type="evidence" value="ECO:0007669"/>
    <property type="project" value="UniProtKB-UniRule"/>
</dbReference>
<comment type="function">
    <text evidence="1">Lytic polysaccharide monooxygenase (LMPO) that depolymerizes crystalline and amorphous polysaccharides via the oxidation of scissile alpha- or beta-(1-4)-glycosidic bonds, yielding C1 and/or C4 oxidation products. Catalysis by LPMOs requires the reduction of the active-site copper from Cu(II) to Cu(I) by a reducing agent and H(2)O(2) or O(2) as a cosubstrate.</text>
</comment>
<evidence type="ECO:0000259" key="2">
    <source>
        <dbReference type="SMART" id="SM00829"/>
    </source>
</evidence>
<dbReference type="InterPro" id="IPR013149">
    <property type="entry name" value="ADH-like_C"/>
</dbReference>
<sequence length="445" mass="46400">MSLPKTTDAWVTKGTTGLDNLVFESGRPLPAVEDHDVMVKFHGASLNYRDISILTGSYPFPRKDDIVALSDGAGEVVAVGSKVTQFKKGDKVVTLFNQGHQSGSINYASIATGLGGTTDGTLRGHGVFPEHGLVTMPSNLNYLEGATLIVAGLTAWNALYGLAPVKAGDYVLTQGTGGVSLFAVQFAKAAGAKVIATTSSAAKMEILKKLGADHVINYKETPNWGEMAKELTPGGVGVKHVIEVGGPGTMAQSLKAVQFDGIISLIGFVAAATKEQPQFLDALINVCTVRGLLVGSKDMFEDMNRAIVANNIKPVIDSKVFSFKEAREAMQYMADRKHVGKEAGGGASPSPAALKRFSAGDYLMRAELIFALHSAYSAGGAQFYMSCANIRVTGSGSTALSGGVSLLGAYSSGDPGITINIYGSSGNPDNDGKSYVAPGPNVFTC</sequence>
<evidence type="ECO:0000256" key="1">
    <source>
        <dbReference type="RuleBase" id="RU368122"/>
    </source>
</evidence>
<evidence type="ECO:0000313" key="3">
    <source>
        <dbReference type="EMBL" id="OAF56464.1"/>
    </source>
</evidence>
<dbReference type="InterPro" id="IPR013154">
    <property type="entry name" value="ADH-like_N"/>
</dbReference>
<dbReference type="CDD" id="cd08276">
    <property type="entry name" value="MDR7"/>
    <property type="match status" value="1"/>
</dbReference>
<reference evidence="3" key="1">
    <citation type="submission" date="2016-03" db="EMBL/GenBank/DDBJ databases">
        <title>Updated assembly of Pseudogymnoascus destructans, the fungus causing white-nose syndrome of bats.</title>
        <authorList>
            <person name="Palmer J.M."/>
            <person name="Drees K.P."/>
            <person name="Foster J.T."/>
            <person name="Lindner D.L."/>
        </authorList>
    </citation>
    <scope>NUCLEOTIDE SEQUENCE [LARGE SCALE GENOMIC DNA]</scope>
    <source>
        <strain evidence="3">20631-21</strain>
    </source>
</reference>
<dbReference type="PANTHER" id="PTHR45033:SF2">
    <property type="entry name" value="ZINC-TYPE ALCOHOL DEHYDROGENASE-LIKE PROTEIN C1773.06C"/>
    <property type="match status" value="1"/>
</dbReference>
<dbReference type="EMBL" id="KV441404">
    <property type="protein sequence ID" value="OAF56464.1"/>
    <property type="molecule type" value="Genomic_DNA"/>
</dbReference>
<keyword evidence="1" id="KW-0964">Secreted</keyword>
<dbReference type="InterPro" id="IPR036291">
    <property type="entry name" value="NAD(P)-bd_dom_sf"/>
</dbReference>
<name>A0A177A628_9PEZI</name>
<dbReference type="GO" id="GO:0030248">
    <property type="term" value="F:cellulose binding"/>
    <property type="evidence" value="ECO:0007669"/>
    <property type="project" value="UniProtKB-UniRule"/>
</dbReference>
<dbReference type="PANTHER" id="PTHR45033">
    <property type="match status" value="1"/>
</dbReference>
<comment type="catalytic activity">
    <reaction evidence="1">
        <text>[(1-&gt;4)-beta-D-glucosyl]n+m + reduced acceptor + O2 = 4-dehydro-beta-D-glucosyl-[(1-&gt;4)-beta-D-glucosyl]n-1 + [(1-&gt;4)-beta-D-glucosyl]m + acceptor + H2O.</text>
        <dbReference type="EC" id="1.14.99.56"/>
    </reaction>
</comment>
<dbReference type="SUPFAM" id="SSF51735">
    <property type="entry name" value="NAD(P)-binding Rossmann-fold domains"/>
    <property type="match status" value="1"/>
</dbReference>
<keyword evidence="1" id="KW-1015">Disulfide bond</keyword>
<accession>A0A177A628</accession>
<dbReference type="InterPro" id="IPR005103">
    <property type="entry name" value="AA9_LPMO"/>
</dbReference>
<dbReference type="Gene3D" id="3.40.50.720">
    <property type="entry name" value="NAD(P)-binding Rossmann-like Domain"/>
    <property type="match status" value="1"/>
</dbReference>
<dbReference type="Pfam" id="PF00107">
    <property type="entry name" value="ADH_zinc_N"/>
    <property type="match status" value="1"/>
</dbReference>
<proteinExistence type="predicted"/>
<dbReference type="OrthoDB" id="9930022at2759"/>
<dbReference type="GeneID" id="36289704"/>
<dbReference type="GO" id="GO:0005576">
    <property type="term" value="C:extracellular region"/>
    <property type="evidence" value="ECO:0007669"/>
    <property type="project" value="UniProtKB-SubCell"/>
</dbReference>
<feature type="domain" description="Enoyl reductase (ER)" evidence="2">
    <location>
        <begin position="17"/>
        <end position="341"/>
    </location>
</feature>
<organism evidence="3">
    <name type="scientific">Pseudogymnoascus destructans</name>
    <dbReference type="NCBI Taxonomy" id="655981"/>
    <lineage>
        <taxon>Eukaryota</taxon>
        <taxon>Fungi</taxon>
        <taxon>Dikarya</taxon>
        <taxon>Ascomycota</taxon>
        <taxon>Pezizomycotina</taxon>
        <taxon>Leotiomycetes</taxon>
        <taxon>Thelebolales</taxon>
        <taxon>Thelebolaceae</taxon>
        <taxon>Pseudogymnoascus</taxon>
    </lineage>
</organism>
<dbReference type="Proteomes" id="UP000077154">
    <property type="component" value="Unassembled WGS sequence"/>
</dbReference>
<dbReference type="SMART" id="SM00829">
    <property type="entry name" value="PKS_ER"/>
    <property type="match status" value="1"/>
</dbReference>
<dbReference type="Gene3D" id="2.70.50.70">
    <property type="match status" value="1"/>
</dbReference>
<keyword evidence="1" id="KW-0136">Cellulose degradation</keyword>
<dbReference type="InterPro" id="IPR011032">
    <property type="entry name" value="GroES-like_sf"/>
</dbReference>
<dbReference type="VEuPathDB" id="FungiDB:GMDG_07677"/>
<dbReference type="Gene3D" id="3.90.180.10">
    <property type="entry name" value="Medium-chain alcohol dehydrogenases, catalytic domain"/>
    <property type="match status" value="1"/>
</dbReference>
<comment type="subcellular location">
    <subcellularLocation>
        <location evidence="1">Secreted</location>
    </subcellularLocation>
</comment>
<dbReference type="Pfam" id="PF03443">
    <property type="entry name" value="AA9"/>
    <property type="match status" value="1"/>
</dbReference>
<comment type="domain">
    <text evidence="1">Has a modular structure: an endo-beta-1,4-glucanase catalytic module at the N-terminus, a linker rich in serines and threonines, and a C-terminal carbohydrate-binding module (CBM).</text>
</comment>
<keyword evidence="1" id="KW-0119">Carbohydrate metabolism</keyword>
<dbReference type="AlphaFoldDB" id="A0A177A628"/>
<dbReference type="GO" id="GO:0008810">
    <property type="term" value="F:cellulase activity"/>
    <property type="evidence" value="ECO:0007669"/>
    <property type="project" value="UniProtKB-UniRule"/>
</dbReference>
<keyword evidence="1" id="KW-0624">Polysaccharide degradation</keyword>
<dbReference type="InterPro" id="IPR020843">
    <property type="entry name" value="ER"/>
</dbReference>
<dbReference type="eggNOG" id="KOG1198">
    <property type="taxonomic scope" value="Eukaryota"/>
</dbReference>
<protein>
    <recommendedName>
        <fullName evidence="1">AA9 family lytic polysaccharide monooxygenase</fullName>
        <ecNumber evidence="1">1.14.99.56</ecNumber>
    </recommendedName>
    <alternativeName>
        <fullName evidence="1">Endo-beta-1,4-glucanase</fullName>
    </alternativeName>
    <alternativeName>
        <fullName evidence="1">Glycosyl hydrolase 61 family protein</fullName>
    </alternativeName>
</protein>
<gene>
    <name evidence="3" type="ORF">VC83_06647</name>
</gene>